<reference evidence="3" key="1">
    <citation type="submission" date="2019-12" db="EMBL/GenBank/DDBJ databases">
        <title>Genome sequencing and annotation of Brassica cretica.</title>
        <authorList>
            <person name="Studholme D.J."/>
            <person name="Sarris P.F."/>
        </authorList>
    </citation>
    <scope>NUCLEOTIDE SEQUENCE</scope>
    <source>
        <strain evidence="3">PFS-001/15</strain>
        <tissue evidence="3">Leaf</tissue>
    </source>
</reference>
<comment type="caution">
    <text evidence="3">The sequence shown here is derived from an EMBL/GenBank/DDBJ whole genome shotgun (WGS) entry which is preliminary data.</text>
</comment>
<accession>A0A8S9FT74</accession>
<dbReference type="AlphaFoldDB" id="A0A8S9FT74"/>
<name>A0A8S9FT74_BRACR</name>
<dbReference type="EMBL" id="QGKW02002228">
    <property type="protein sequence ID" value="KAF2536279.1"/>
    <property type="molecule type" value="Genomic_DNA"/>
</dbReference>
<sequence>MICFEHGDRYVDQQTDGTIIISNDTEIRELLVSGRIFITRISKVDYPMETSNLVRAEADNMEVSPGQISDINLLLANQACKCVSKLPFAEPRKAVPSTIMCVVLLQQFLCTSLSLQRREIHAFSETVFNCSQNPLVGFFNVNFNFGAKVKIVCKDSVTLKSEVVGEAVTGRRGKYRVTFKGDRHDQQCLAVLVNSPISNCQFPDPSRNTATIILTRSNGIASTRHFANAMGFFRDQPLRGCATLRKHYLSDGDYRAI</sequence>
<evidence type="ECO:0000313" key="4">
    <source>
        <dbReference type="Proteomes" id="UP000712281"/>
    </source>
</evidence>
<comment type="similarity">
    <text evidence="1">Belongs to the Ole e I family.</text>
</comment>
<dbReference type="PANTHER" id="PTHR31614:SF30">
    <property type="entry name" value="POLLEN OLE E 1 ALLERGEN AND EXTENSIN FAMILY PROTEIN"/>
    <property type="match status" value="1"/>
</dbReference>
<dbReference type="Pfam" id="PF01190">
    <property type="entry name" value="Pollen_Ole_e_1"/>
    <property type="match status" value="1"/>
</dbReference>
<evidence type="ECO:0000256" key="2">
    <source>
        <dbReference type="ARBA" id="ARBA00023157"/>
    </source>
</evidence>
<gene>
    <name evidence="3" type="ORF">F2Q68_00023002</name>
</gene>
<protein>
    <submittedName>
        <fullName evidence="3">Uncharacterized protein</fullName>
    </submittedName>
</protein>
<evidence type="ECO:0000256" key="1">
    <source>
        <dbReference type="ARBA" id="ARBA00010049"/>
    </source>
</evidence>
<proteinExistence type="inferred from homology"/>
<dbReference type="Proteomes" id="UP000712281">
    <property type="component" value="Unassembled WGS sequence"/>
</dbReference>
<organism evidence="3 4">
    <name type="scientific">Brassica cretica</name>
    <name type="common">Mustard</name>
    <dbReference type="NCBI Taxonomy" id="69181"/>
    <lineage>
        <taxon>Eukaryota</taxon>
        <taxon>Viridiplantae</taxon>
        <taxon>Streptophyta</taxon>
        <taxon>Embryophyta</taxon>
        <taxon>Tracheophyta</taxon>
        <taxon>Spermatophyta</taxon>
        <taxon>Magnoliopsida</taxon>
        <taxon>eudicotyledons</taxon>
        <taxon>Gunneridae</taxon>
        <taxon>Pentapetalae</taxon>
        <taxon>rosids</taxon>
        <taxon>malvids</taxon>
        <taxon>Brassicales</taxon>
        <taxon>Brassicaceae</taxon>
        <taxon>Brassiceae</taxon>
        <taxon>Brassica</taxon>
    </lineage>
</organism>
<dbReference type="PANTHER" id="PTHR31614">
    <property type="entry name" value="PROTEIN DOWNSTREAM OF FLC-RELATED"/>
    <property type="match status" value="1"/>
</dbReference>
<dbReference type="InterPro" id="IPR006041">
    <property type="entry name" value="Pollen_Ole_e1_allergen"/>
</dbReference>
<evidence type="ECO:0000313" key="3">
    <source>
        <dbReference type="EMBL" id="KAF2536279.1"/>
    </source>
</evidence>
<keyword evidence="2" id="KW-1015">Disulfide bond</keyword>